<name>A0A1E3ENU0_BRAEL</name>
<keyword evidence="4" id="KW-1185">Reference proteome</keyword>
<dbReference type="GO" id="GO:0003887">
    <property type="term" value="F:DNA-directed DNA polymerase activity"/>
    <property type="evidence" value="ECO:0007669"/>
    <property type="project" value="UniProtKB-EC"/>
</dbReference>
<dbReference type="Proteomes" id="UP000673383">
    <property type="component" value="Unassembled WGS sequence"/>
</dbReference>
<organism evidence="1 3">
    <name type="scientific">Bradyrhizobium elkanii</name>
    <dbReference type="NCBI Taxonomy" id="29448"/>
    <lineage>
        <taxon>Bacteria</taxon>
        <taxon>Pseudomonadati</taxon>
        <taxon>Pseudomonadota</taxon>
        <taxon>Alphaproteobacteria</taxon>
        <taxon>Hyphomicrobiales</taxon>
        <taxon>Nitrobacteraceae</taxon>
        <taxon>Bradyrhizobium</taxon>
    </lineage>
</organism>
<dbReference type="GO" id="GO:0006260">
    <property type="term" value="P:DNA replication"/>
    <property type="evidence" value="ECO:0007669"/>
    <property type="project" value="InterPro"/>
</dbReference>
<dbReference type="EC" id="2.7.7.7" evidence="1"/>
<evidence type="ECO:0000313" key="4">
    <source>
        <dbReference type="Proteomes" id="UP001565471"/>
    </source>
</evidence>
<dbReference type="PANTHER" id="PTHR38767">
    <property type="entry name" value="DNA POLYMERASE III SUBUNIT CHI"/>
    <property type="match status" value="1"/>
</dbReference>
<dbReference type="InterPro" id="IPR036768">
    <property type="entry name" value="PolIII_chi_sf"/>
</dbReference>
<dbReference type="EMBL" id="JBGBZA010000002">
    <property type="protein sequence ID" value="MEY9316436.1"/>
    <property type="molecule type" value="Genomic_DNA"/>
</dbReference>
<dbReference type="InterPro" id="IPR007459">
    <property type="entry name" value="DNA_pol3_chi"/>
</dbReference>
<evidence type="ECO:0000313" key="1">
    <source>
        <dbReference type="EMBL" id="MBP1298058.1"/>
    </source>
</evidence>
<dbReference type="eggNOG" id="COG2927">
    <property type="taxonomic scope" value="Bacteria"/>
</dbReference>
<gene>
    <name evidence="2" type="ORF">ABIF29_003235</name>
    <name evidence="1" type="ORF">JOH49_007811</name>
</gene>
<sequence>MTEVLFYHLQNMTLESVLPPLLEKSLERGWRVVVQSTSQERAETLDAHLWTYSDDSFLPHATSRVADAQDQPIILSIEEGNPNQANVRFLVDNAALPADCDSYERVVLVFNGDDPDAVASARESWTACKARGFEVTYWQTDERGRWQRRQ</sequence>
<dbReference type="STRING" id="29448.QU41_24090"/>
<proteinExistence type="predicted"/>
<dbReference type="GO" id="GO:0032298">
    <property type="term" value="P:positive regulation of DNA-templated DNA replication initiation"/>
    <property type="evidence" value="ECO:0007669"/>
    <property type="project" value="TreeGrafter"/>
</dbReference>
<dbReference type="PANTHER" id="PTHR38767:SF1">
    <property type="entry name" value="DNA POLYMERASE III SUBUNIT CHI"/>
    <property type="match status" value="1"/>
</dbReference>
<dbReference type="SUPFAM" id="SSF102400">
    <property type="entry name" value="DNA polymerase III chi subunit"/>
    <property type="match status" value="1"/>
</dbReference>
<dbReference type="OrthoDB" id="9795973at2"/>
<dbReference type="Pfam" id="PF04364">
    <property type="entry name" value="DNA_pol3_chi"/>
    <property type="match status" value="1"/>
</dbReference>
<dbReference type="EMBL" id="JAFICZ010000001">
    <property type="protein sequence ID" value="MBP1298058.1"/>
    <property type="molecule type" value="Genomic_DNA"/>
</dbReference>
<dbReference type="RefSeq" id="WP_016847427.1">
    <property type="nucleotide sequence ID" value="NZ_CP126032.1"/>
</dbReference>
<accession>A0A1E3ENU0</accession>
<protein>
    <submittedName>
        <fullName evidence="1">DNA polymerase-3 subunit chi</fullName>
        <ecNumber evidence="1">2.7.7.7</ecNumber>
    </submittedName>
</protein>
<keyword evidence="1" id="KW-0548">Nucleotidyltransferase</keyword>
<keyword evidence="1" id="KW-0808">Transferase</keyword>
<evidence type="ECO:0000313" key="2">
    <source>
        <dbReference type="EMBL" id="MEY9316436.1"/>
    </source>
</evidence>
<comment type="caution">
    <text evidence="1">The sequence shown here is derived from an EMBL/GenBank/DDBJ whole genome shotgun (WGS) entry which is preliminary data.</text>
</comment>
<dbReference type="Gene3D" id="3.40.50.10110">
    <property type="entry name" value="DNA polymerase III subunit chi"/>
    <property type="match status" value="1"/>
</dbReference>
<dbReference type="NCBIfam" id="NF004347">
    <property type="entry name" value="PRK05728.1-4"/>
    <property type="match status" value="1"/>
</dbReference>
<dbReference type="GO" id="GO:0003677">
    <property type="term" value="F:DNA binding"/>
    <property type="evidence" value="ECO:0007669"/>
    <property type="project" value="InterPro"/>
</dbReference>
<reference evidence="1" key="1">
    <citation type="submission" date="2021-02" db="EMBL/GenBank/DDBJ databases">
        <title>Genomic Encyclopedia of Type Strains, Phase IV (KMG-V): Genome sequencing to study the core and pangenomes of soil and plant-associated prokaryotes.</title>
        <authorList>
            <person name="Whitman W."/>
        </authorList>
    </citation>
    <scope>NUCLEOTIDE SEQUENCE</scope>
    <source>
        <strain evidence="1">USDA 406</strain>
    </source>
</reference>
<dbReference type="AlphaFoldDB" id="A0A1E3ENU0"/>
<dbReference type="Proteomes" id="UP001565471">
    <property type="component" value="Unassembled WGS sequence"/>
</dbReference>
<reference evidence="2 4" key="2">
    <citation type="submission" date="2024-07" db="EMBL/GenBank/DDBJ databases">
        <title>Genomic Encyclopedia of Type Strains, Phase V (KMG-V): Genome sequencing to study the core and pangenomes of soil and plant-associated prokaryotes.</title>
        <authorList>
            <person name="Whitman W."/>
        </authorList>
    </citation>
    <scope>NUCLEOTIDE SEQUENCE [LARGE SCALE GENOMIC DNA]</scope>
    <source>
        <strain evidence="2 4">USDA 415</strain>
    </source>
</reference>
<evidence type="ECO:0000313" key="3">
    <source>
        <dbReference type="Proteomes" id="UP000673383"/>
    </source>
</evidence>